<proteinExistence type="predicted"/>
<feature type="transmembrane region" description="Helical" evidence="2">
    <location>
        <begin position="221"/>
        <end position="241"/>
    </location>
</feature>
<keyword evidence="2" id="KW-0472">Membrane</keyword>
<feature type="transmembrane region" description="Helical" evidence="2">
    <location>
        <begin position="337"/>
        <end position="355"/>
    </location>
</feature>
<accession>A0A0C9UDF4</accession>
<sequence>MAHMVVSVAAVGHSNGSPAAYHAAIVTPESLRRRPSEPEDFEDNPRPAAGKRRKNYGTVNGSRPLNETSESRRLSGGDGDGDDEDGGVEPEGDEDDEGYEFLTPESYRRTILLYSSVPITTLLTIIVFILLQRFLWPAHGAATSRGTYIVLAFLGAAIWTVSFALRIPLYLLSTYVSKAMPISAPFISTSFQVFSEEILRLVAIILAQIHVQKHVTTEDRAFSYVWILALGWAAAEVAVSITQGYAQLALYRDVAHFDPDSAPADYSQYVWTMEEQPTLPVPGLPRYQLETEADRVFFNAFDQLLRARARVELEALYGTPVTKIPVFVSCLLRIDSILFSLALFLIISSSYLTYLSRPFANEHPIEAVQSTIPTFVVVFLVHTILGFGWTPDILPRFGLHAASYVSCIVALGAFFVGLAMWGAI</sequence>
<feature type="compositionally biased region" description="Polar residues" evidence="1">
    <location>
        <begin position="57"/>
        <end position="68"/>
    </location>
</feature>
<dbReference type="AlphaFoldDB" id="A0A0C9UDF4"/>
<gene>
    <name evidence="3" type="ORF">M422DRAFT_255962</name>
</gene>
<keyword evidence="4" id="KW-1185">Reference proteome</keyword>
<dbReference type="OrthoDB" id="3364069at2759"/>
<feature type="transmembrane region" description="Helical" evidence="2">
    <location>
        <begin position="111"/>
        <end position="136"/>
    </location>
</feature>
<evidence type="ECO:0000256" key="1">
    <source>
        <dbReference type="SAM" id="MobiDB-lite"/>
    </source>
</evidence>
<evidence type="ECO:0000313" key="3">
    <source>
        <dbReference type="EMBL" id="KIJ41113.1"/>
    </source>
</evidence>
<feature type="compositionally biased region" description="Acidic residues" evidence="1">
    <location>
        <begin position="79"/>
        <end position="99"/>
    </location>
</feature>
<feature type="region of interest" description="Disordered" evidence="1">
    <location>
        <begin position="27"/>
        <end position="100"/>
    </location>
</feature>
<name>A0A0C9UDF4_SPHS4</name>
<dbReference type="HOGENOM" id="CLU_022490_1_0_1"/>
<keyword evidence="2" id="KW-0812">Transmembrane</keyword>
<keyword evidence="2" id="KW-1133">Transmembrane helix</keyword>
<protein>
    <submittedName>
        <fullName evidence="3">Uncharacterized protein</fullName>
    </submittedName>
</protein>
<reference evidence="3 4" key="1">
    <citation type="submission" date="2014-06" db="EMBL/GenBank/DDBJ databases">
        <title>Evolutionary Origins and Diversification of the Mycorrhizal Mutualists.</title>
        <authorList>
            <consortium name="DOE Joint Genome Institute"/>
            <consortium name="Mycorrhizal Genomics Consortium"/>
            <person name="Kohler A."/>
            <person name="Kuo A."/>
            <person name="Nagy L.G."/>
            <person name="Floudas D."/>
            <person name="Copeland A."/>
            <person name="Barry K.W."/>
            <person name="Cichocki N."/>
            <person name="Veneault-Fourrey C."/>
            <person name="LaButti K."/>
            <person name="Lindquist E.A."/>
            <person name="Lipzen A."/>
            <person name="Lundell T."/>
            <person name="Morin E."/>
            <person name="Murat C."/>
            <person name="Riley R."/>
            <person name="Ohm R."/>
            <person name="Sun H."/>
            <person name="Tunlid A."/>
            <person name="Henrissat B."/>
            <person name="Grigoriev I.V."/>
            <person name="Hibbett D.S."/>
            <person name="Martin F."/>
        </authorList>
    </citation>
    <scope>NUCLEOTIDE SEQUENCE [LARGE SCALE GENOMIC DNA]</scope>
    <source>
        <strain evidence="3 4">SS14</strain>
    </source>
</reference>
<dbReference type="EMBL" id="KN837139">
    <property type="protein sequence ID" value="KIJ41113.1"/>
    <property type="molecule type" value="Genomic_DNA"/>
</dbReference>
<evidence type="ECO:0000313" key="4">
    <source>
        <dbReference type="Proteomes" id="UP000054279"/>
    </source>
</evidence>
<dbReference type="Proteomes" id="UP000054279">
    <property type="component" value="Unassembled WGS sequence"/>
</dbReference>
<feature type="transmembrane region" description="Helical" evidence="2">
    <location>
        <begin position="367"/>
        <end position="389"/>
    </location>
</feature>
<evidence type="ECO:0000256" key="2">
    <source>
        <dbReference type="SAM" id="Phobius"/>
    </source>
</evidence>
<feature type="transmembrane region" description="Helical" evidence="2">
    <location>
        <begin position="148"/>
        <end position="171"/>
    </location>
</feature>
<feature type="transmembrane region" description="Helical" evidence="2">
    <location>
        <begin position="401"/>
        <end position="423"/>
    </location>
</feature>
<organism evidence="3 4">
    <name type="scientific">Sphaerobolus stellatus (strain SS14)</name>
    <dbReference type="NCBI Taxonomy" id="990650"/>
    <lineage>
        <taxon>Eukaryota</taxon>
        <taxon>Fungi</taxon>
        <taxon>Dikarya</taxon>
        <taxon>Basidiomycota</taxon>
        <taxon>Agaricomycotina</taxon>
        <taxon>Agaricomycetes</taxon>
        <taxon>Phallomycetidae</taxon>
        <taxon>Geastrales</taxon>
        <taxon>Sphaerobolaceae</taxon>
        <taxon>Sphaerobolus</taxon>
    </lineage>
</organism>